<sequence>MQLCCANMESNKYALPAAKSCDKQCHPVGKIKHVGPVTPTEKADASKARCPMDGEETSRQSDDQLLSLHASTQSGVGISPNNTSHFKFAYATNSIPSLLKDNAESLKDFLSEDLVASEDVSIPEMDNSLMLHKDELAVSSELSDFLGNVLEENTPSTLVALVRDRFKSSVHHFSDKNLLKLMNQQQRLILPNESKLEVKEHTERQGKQRPRGLEYQKNKKSKKQKEDKITRCKVSSASKNDDGCGVMVKQDL</sequence>
<dbReference type="AlphaFoldDB" id="B5Y4K6"/>
<organism evidence="2 3">
    <name type="scientific">Phaeodactylum tricornutum (strain CCAP 1055/1)</name>
    <dbReference type="NCBI Taxonomy" id="556484"/>
    <lineage>
        <taxon>Eukaryota</taxon>
        <taxon>Sar</taxon>
        <taxon>Stramenopiles</taxon>
        <taxon>Ochrophyta</taxon>
        <taxon>Bacillariophyta</taxon>
        <taxon>Bacillariophyceae</taxon>
        <taxon>Bacillariophycidae</taxon>
        <taxon>Naviculales</taxon>
        <taxon>Phaeodactylaceae</taxon>
        <taxon>Phaeodactylum</taxon>
    </lineage>
</organism>
<reference evidence="2 3" key="1">
    <citation type="journal article" date="2008" name="Nature">
        <title>The Phaeodactylum genome reveals the evolutionary history of diatom genomes.</title>
        <authorList>
            <person name="Bowler C."/>
            <person name="Allen A.E."/>
            <person name="Badger J.H."/>
            <person name="Grimwood J."/>
            <person name="Jabbari K."/>
            <person name="Kuo A."/>
            <person name="Maheswari U."/>
            <person name="Martens C."/>
            <person name="Maumus F."/>
            <person name="Otillar R.P."/>
            <person name="Rayko E."/>
            <person name="Salamov A."/>
            <person name="Vandepoele K."/>
            <person name="Beszteri B."/>
            <person name="Gruber A."/>
            <person name="Heijde M."/>
            <person name="Katinka M."/>
            <person name="Mock T."/>
            <person name="Valentin K."/>
            <person name="Verret F."/>
            <person name="Berges J.A."/>
            <person name="Brownlee C."/>
            <person name="Cadoret J.P."/>
            <person name="Chiovitti A."/>
            <person name="Choi C.J."/>
            <person name="Coesel S."/>
            <person name="De Martino A."/>
            <person name="Detter J.C."/>
            <person name="Durkin C."/>
            <person name="Falciatore A."/>
            <person name="Fournet J."/>
            <person name="Haruta M."/>
            <person name="Huysman M.J."/>
            <person name="Jenkins B.D."/>
            <person name="Jiroutova K."/>
            <person name="Jorgensen R.E."/>
            <person name="Joubert Y."/>
            <person name="Kaplan A."/>
            <person name="Kroger N."/>
            <person name="Kroth P.G."/>
            <person name="La Roche J."/>
            <person name="Lindquist E."/>
            <person name="Lommer M."/>
            <person name="Martin-Jezequel V."/>
            <person name="Lopez P.J."/>
            <person name="Lucas S."/>
            <person name="Mangogna M."/>
            <person name="McGinnis K."/>
            <person name="Medlin L.K."/>
            <person name="Montsant A."/>
            <person name="Oudot-Le Secq M.P."/>
            <person name="Napoli C."/>
            <person name="Obornik M."/>
            <person name="Parker M.S."/>
            <person name="Petit J.L."/>
            <person name="Porcel B.M."/>
            <person name="Poulsen N."/>
            <person name="Robison M."/>
            <person name="Rychlewski L."/>
            <person name="Rynearson T.A."/>
            <person name="Schmutz J."/>
            <person name="Shapiro H."/>
            <person name="Siaut M."/>
            <person name="Stanley M."/>
            <person name="Sussman M.R."/>
            <person name="Taylor A.R."/>
            <person name="Vardi A."/>
            <person name="von Dassow P."/>
            <person name="Vyverman W."/>
            <person name="Willis A."/>
            <person name="Wyrwicz L.S."/>
            <person name="Rokhsar D.S."/>
            <person name="Weissenbach J."/>
            <person name="Armbrust E.V."/>
            <person name="Green B.R."/>
            <person name="Van de Peer Y."/>
            <person name="Grigoriev I.V."/>
        </authorList>
    </citation>
    <scope>NUCLEOTIDE SEQUENCE [LARGE SCALE GENOMIC DNA]</scope>
    <source>
        <strain evidence="2 3">CCAP 1055/1</strain>
    </source>
</reference>
<dbReference type="EMBL" id="CP001142">
    <property type="protein sequence ID" value="ACI65778.1"/>
    <property type="molecule type" value="Genomic_DNA"/>
</dbReference>
<feature type="compositionally biased region" description="Basic and acidic residues" evidence="1">
    <location>
        <begin position="41"/>
        <end position="62"/>
    </location>
</feature>
<dbReference type="HOGENOM" id="CLU_1211823_0_0_1"/>
<name>B5Y4K6_PHATC</name>
<proteinExistence type="predicted"/>
<reference evidence="3" key="2">
    <citation type="submission" date="2008-08" db="EMBL/GenBank/DDBJ databases">
        <authorList>
            <consortium name="Diatom Consortium"/>
            <person name="Grigoriev I."/>
            <person name="Grimwood J."/>
            <person name="Kuo A."/>
            <person name="Otillar R.P."/>
            <person name="Salamov A."/>
            <person name="Detter J.C."/>
            <person name="Lindquist E."/>
            <person name="Shapiro H."/>
            <person name="Lucas S."/>
            <person name="Glavina del Rio T."/>
            <person name="Pitluck S."/>
            <person name="Rokhsar D."/>
            <person name="Bowler C."/>
        </authorList>
    </citation>
    <scope>GENOME REANNOTATION</scope>
    <source>
        <strain evidence="3">CCAP 1055/1</strain>
    </source>
</reference>
<evidence type="ECO:0000256" key="1">
    <source>
        <dbReference type="SAM" id="MobiDB-lite"/>
    </source>
</evidence>
<feature type="compositionally biased region" description="Basic and acidic residues" evidence="1">
    <location>
        <begin position="194"/>
        <end position="217"/>
    </location>
</feature>
<dbReference type="Proteomes" id="UP000000759">
    <property type="component" value="Chromosome 3"/>
</dbReference>
<dbReference type="RefSeq" id="XP_002186308.1">
    <property type="nucleotide sequence ID" value="XM_002186272.1"/>
</dbReference>
<feature type="region of interest" description="Disordered" evidence="1">
    <location>
        <begin position="193"/>
        <end position="252"/>
    </location>
</feature>
<dbReference type="KEGG" id="pti:PHATR_33184"/>
<accession>B5Y4K6</accession>
<dbReference type="InParanoid" id="B5Y4K6"/>
<protein>
    <submittedName>
        <fullName evidence="2">Uncharacterized protein</fullName>
    </submittedName>
</protein>
<feature type="region of interest" description="Disordered" evidence="1">
    <location>
        <begin position="34"/>
        <end position="62"/>
    </location>
</feature>
<dbReference type="GeneID" id="7204329"/>
<gene>
    <name evidence="2" type="ORF">PHATR_33184</name>
</gene>
<evidence type="ECO:0000313" key="3">
    <source>
        <dbReference type="Proteomes" id="UP000000759"/>
    </source>
</evidence>
<evidence type="ECO:0000313" key="2">
    <source>
        <dbReference type="EMBL" id="ACI65778.1"/>
    </source>
</evidence>
<keyword evidence="3" id="KW-1185">Reference proteome</keyword>
<dbReference type="PaxDb" id="2850-Phatr33184"/>